<dbReference type="RefSeq" id="WP_073040307.1">
    <property type="nucleotide sequence ID" value="NZ_FQVB01000027.1"/>
</dbReference>
<sequence length="154" mass="16291">MLTEHGVVQDVRNQSAFVKVERTEACHSCESQGVCKMLSSKEMVVEATNDLGARVGDRVEIGLPTGSFLTMSLVVYFVPVVALVVGAAVGWSKAAVLGMDPTPASVLLGVGAMAAAFLGARSFDRRAGSRNRYRPRIMRILPGSPVPGPSDDSK</sequence>
<organism evidence="2 3">
    <name type="scientific">Desulfacinum infernum DSM 9756</name>
    <dbReference type="NCBI Taxonomy" id="1121391"/>
    <lineage>
        <taxon>Bacteria</taxon>
        <taxon>Pseudomonadati</taxon>
        <taxon>Thermodesulfobacteriota</taxon>
        <taxon>Syntrophobacteria</taxon>
        <taxon>Syntrophobacterales</taxon>
        <taxon>Syntrophobacteraceae</taxon>
        <taxon>Desulfacinum</taxon>
    </lineage>
</organism>
<dbReference type="InterPro" id="IPR007359">
    <property type="entry name" value="SigmaE_reg_RseC_MucC"/>
</dbReference>
<keyword evidence="3" id="KW-1185">Reference proteome</keyword>
<dbReference type="AlphaFoldDB" id="A0A1M5EKT3"/>
<keyword evidence="1" id="KW-0812">Transmembrane</keyword>
<feature type="transmembrane region" description="Helical" evidence="1">
    <location>
        <begin position="68"/>
        <end position="92"/>
    </location>
</feature>
<keyword evidence="1" id="KW-0472">Membrane</keyword>
<evidence type="ECO:0000313" key="3">
    <source>
        <dbReference type="Proteomes" id="UP000184076"/>
    </source>
</evidence>
<feature type="transmembrane region" description="Helical" evidence="1">
    <location>
        <begin position="104"/>
        <end position="123"/>
    </location>
</feature>
<dbReference type="InterPro" id="IPR026268">
    <property type="entry name" value="RseC"/>
</dbReference>
<evidence type="ECO:0000313" key="2">
    <source>
        <dbReference type="EMBL" id="SHF79825.1"/>
    </source>
</evidence>
<dbReference type="EMBL" id="FQVB01000027">
    <property type="protein sequence ID" value="SHF79825.1"/>
    <property type="molecule type" value="Genomic_DNA"/>
</dbReference>
<dbReference type="PIRSF" id="PIRSF004923">
    <property type="entry name" value="RseC"/>
    <property type="match status" value="1"/>
</dbReference>
<dbReference type="Pfam" id="PF04246">
    <property type="entry name" value="RseC_MucC"/>
    <property type="match status" value="1"/>
</dbReference>
<dbReference type="Proteomes" id="UP000184076">
    <property type="component" value="Unassembled WGS sequence"/>
</dbReference>
<dbReference type="OrthoDB" id="5514770at2"/>
<evidence type="ECO:0000256" key="1">
    <source>
        <dbReference type="SAM" id="Phobius"/>
    </source>
</evidence>
<reference evidence="3" key="1">
    <citation type="submission" date="2016-11" db="EMBL/GenBank/DDBJ databases">
        <authorList>
            <person name="Varghese N."/>
            <person name="Submissions S."/>
        </authorList>
    </citation>
    <scope>NUCLEOTIDE SEQUENCE [LARGE SCALE GENOMIC DNA]</scope>
    <source>
        <strain evidence="3">DSM 9756</strain>
    </source>
</reference>
<dbReference type="STRING" id="1121391.SAMN02745206_02684"/>
<keyword evidence="1" id="KW-1133">Transmembrane helix</keyword>
<gene>
    <name evidence="2" type="ORF">SAMN02745206_02684</name>
</gene>
<dbReference type="PANTHER" id="PTHR35867:SF1">
    <property type="entry name" value="PROTEIN RSEC"/>
    <property type="match status" value="1"/>
</dbReference>
<proteinExistence type="predicted"/>
<accession>A0A1M5EKT3</accession>
<dbReference type="PANTHER" id="PTHR35867">
    <property type="entry name" value="PROTEIN RSEC"/>
    <property type="match status" value="1"/>
</dbReference>
<protein>
    <submittedName>
        <fullName evidence="2">Positive regulator of sigma(E), RseC/MucC</fullName>
    </submittedName>
</protein>
<name>A0A1M5EKT3_9BACT</name>